<name>A0AAV2BMU6_9ARAC</name>
<accession>A0AAV2BMU6</accession>
<sequence length="42" mass="4441">MRSVLHEILPCTCKAVSTLGHFPSCSVGSVLPNECADQSPLI</sequence>
<feature type="non-terminal residue" evidence="1">
    <location>
        <position position="42"/>
    </location>
</feature>
<organism evidence="1 2">
    <name type="scientific">Larinioides sclopetarius</name>
    <dbReference type="NCBI Taxonomy" id="280406"/>
    <lineage>
        <taxon>Eukaryota</taxon>
        <taxon>Metazoa</taxon>
        <taxon>Ecdysozoa</taxon>
        <taxon>Arthropoda</taxon>
        <taxon>Chelicerata</taxon>
        <taxon>Arachnida</taxon>
        <taxon>Araneae</taxon>
        <taxon>Araneomorphae</taxon>
        <taxon>Entelegynae</taxon>
        <taxon>Araneoidea</taxon>
        <taxon>Araneidae</taxon>
        <taxon>Larinioides</taxon>
    </lineage>
</organism>
<keyword evidence="2" id="KW-1185">Reference proteome</keyword>
<dbReference type="AlphaFoldDB" id="A0AAV2BMU6"/>
<evidence type="ECO:0000313" key="2">
    <source>
        <dbReference type="Proteomes" id="UP001497382"/>
    </source>
</evidence>
<comment type="caution">
    <text evidence="1">The sequence shown here is derived from an EMBL/GenBank/DDBJ whole genome shotgun (WGS) entry which is preliminary data.</text>
</comment>
<reference evidence="1 2" key="1">
    <citation type="submission" date="2024-04" db="EMBL/GenBank/DDBJ databases">
        <authorList>
            <person name="Rising A."/>
            <person name="Reimegard J."/>
            <person name="Sonavane S."/>
            <person name="Akerstrom W."/>
            <person name="Nylinder S."/>
            <person name="Hedman E."/>
            <person name="Kallberg Y."/>
        </authorList>
    </citation>
    <scope>NUCLEOTIDE SEQUENCE [LARGE SCALE GENOMIC DNA]</scope>
</reference>
<evidence type="ECO:0000313" key="1">
    <source>
        <dbReference type="EMBL" id="CAL1297219.1"/>
    </source>
</evidence>
<proteinExistence type="predicted"/>
<gene>
    <name evidence="1" type="ORF">LARSCL_LOCUS20183</name>
</gene>
<protein>
    <submittedName>
        <fullName evidence="1">Uncharacterized protein</fullName>
    </submittedName>
</protein>
<dbReference type="EMBL" id="CAXIEN010000417">
    <property type="protein sequence ID" value="CAL1297219.1"/>
    <property type="molecule type" value="Genomic_DNA"/>
</dbReference>
<dbReference type="Proteomes" id="UP001497382">
    <property type="component" value="Unassembled WGS sequence"/>
</dbReference>